<evidence type="ECO:0000313" key="2">
    <source>
        <dbReference type="Proteomes" id="UP001202117"/>
    </source>
</evidence>
<protein>
    <recommendedName>
        <fullName evidence="3">C2H2-type domain-containing protein</fullName>
    </recommendedName>
</protein>
<proteinExistence type="predicted"/>
<dbReference type="RefSeq" id="WP_240568091.1">
    <property type="nucleotide sequence ID" value="NZ_JAKVPY010000009.1"/>
</dbReference>
<dbReference type="Proteomes" id="UP001202117">
    <property type="component" value="Unassembled WGS sequence"/>
</dbReference>
<reference evidence="1 2" key="1">
    <citation type="submission" date="2022-02" db="EMBL/GenBank/DDBJ databases">
        <title>Halomonas fukangensis sp. nov., a halophilic bacterium isolated from a bulk soil of Kalidium foliatum at Fukang.</title>
        <authorList>
            <person name="Huang Y."/>
        </authorList>
    </citation>
    <scope>NUCLEOTIDE SEQUENCE [LARGE SCALE GENOMIC DNA]</scope>
    <source>
        <strain evidence="1 2">EGI 63088</strain>
    </source>
</reference>
<name>A0ABS9RU80_9GAMM</name>
<organism evidence="1 2">
    <name type="scientific">Halomonas flagellata</name>
    <dbReference type="NCBI Taxonomy" id="2920385"/>
    <lineage>
        <taxon>Bacteria</taxon>
        <taxon>Pseudomonadati</taxon>
        <taxon>Pseudomonadota</taxon>
        <taxon>Gammaproteobacteria</taxon>
        <taxon>Oceanospirillales</taxon>
        <taxon>Halomonadaceae</taxon>
        <taxon>Halomonas</taxon>
    </lineage>
</organism>
<evidence type="ECO:0000313" key="1">
    <source>
        <dbReference type="EMBL" id="MCH4563382.1"/>
    </source>
</evidence>
<keyword evidence="2" id="KW-1185">Reference proteome</keyword>
<dbReference type="EMBL" id="JAKVPY010000009">
    <property type="protein sequence ID" value="MCH4563382.1"/>
    <property type="molecule type" value="Genomic_DNA"/>
</dbReference>
<accession>A0ABS9RU80</accession>
<comment type="caution">
    <text evidence="1">The sequence shown here is derived from an EMBL/GenBank/DDBJ whole genome shotgun (WGS) entry which is preliminary data.</text>
</comment>
<sequence>MNNAQVHGCPLEGWVCFHCGELFTTVGAAADHFGTTPDRQPACLIKLGDERGLVMALRKAEDERDALASVLAKAQAMADSQLVDHSDHVDEDGGPCLAARTGSKTWHAQWARDLHVILAEASTISLTRHDAEIQAKALSLASTLFMTMDRHSARQEITRRIAKLQQTRGEGQPS</sequence>
<evidence type="ECO:0008006" key="3">
    <source>
        <dbReference type="Google" id="ProtNLM"/>
    </source>
</evidence>
<gene>
    <name evidence="1" type="ORF">MKP05_09595</name>
</gene>